<feature type="domain" description="Phosphotyrosine protein phosphatase I" evidence="2">
    <location>
        <begin position="1"/>
        <end position="120"/>
    </location>
</feature>
<dbReference type="PANTHER" id="PTHR43428">
    <property type="entry name" value="ARSENATE REDUCTASE"/>
    <property type="match status" value="1"/>
</dbReference>
<evidence type="ECO:0000259" key="2">
    <source>
        <dbReference type="SMART" id="SM00226"/>
    </source>
</evidence>
<evidence type="ECO:0000313" key="4">
    <source>
        <dbReference type="Proteomes" id="UP000263486"/>
    </source>
</evidence>
<accession>A0ABX9KET5</accession>
<sequence>MKIAFVCNGNSFKSIIGERFGNEFNDGTFEIYSAGTKPAEKLNEAGKKIMESKGYSMEGYFPKDMDTLPRKLDVLVKMGCNIDCPIHMADKVVNFGLEDVDDKEKCIELIEVKVKELLETLKRGKKDEPAKDC</sequence>
<dbReference type="InterPro" id="IPR023485">
    <property type="entry name" value="Ptyr_pPase"/>
</dbReference>
<dbReference type="SMART" id="SM00226">
    <property type="entry name" value="LMWPc"/>
    <property type="match status" value="1"/>
</dbReference>
<protein>
    <submittedName>
        <fullName evidence="3">Arsenate reductase ArsC</fullName>
    </submittedName>
</protein>
<name>A0ABX9KET5_9FUSO</name>
<dbReference type="InterPro" id="IPR036196">
    <property type="entry name" value="Ptyr_pPase_sf"/>
</dbReference>
<dbReference type="Proteomes" id="UP000263486">
    <property type="component" value="Unassembled WGS sequence"/>
</dbReference>
<organism evidence="3 4">
    <name type="scientific">Psychrilyobacter piezotolerans</name>
    <dbReference type="NCBI Taxonomy" id="2293438"/>
    <lineage>
        <taxon>Bacteria</taxon>
        <taxon>Fusobacteriati</taxon>
        <taxon>Fusobacteriota</taxon>
        <taxon>Fusobacteriia</taxon>
        <taxon>Fusobacteriales</taxon>
        <taxon>Fusobacteriaceae</taxon>
        <taxon>Psychrilyobacter</taxon>
    </lineage>
</organism>
<dbReference type="Pfam" id="PF01451">
    <property type="entry name" value="LMWPc"/>
    <property type="match status" value="1"/>
</dbReference>
<comment type="caution">
    <text evidence="3">The sequence shown here is derived from an EMBL/GenBank/DDBJ whole genome shotgun (WGS) entry which is preliminary data.</text>
</comment>
<dbReference type="SUPFAM" id="SSF52788">
    <property type="entry name" value="Phosphotyrosine protein phosphatases I"/>
    <property type="match status" value="1"/>
</dbReference>
<evidence type="ECO:0000313" key="3">
    <source>
        <dbReference type="EMBL" id="REI40233.1"/>
    </source>
</evidence>
<dbReference type="PANTHER" id="PTHR43428:SF1">
    <property type="entry name" value="ARSENATE REDUCTASE"/>
    <property type="match status" value="1"/>
</dbReference>
<reference evidence="3 4" key="1">
    <citation type="submission" date="2018-08" db="EMBL/GenBank/DDBJ databases">
        <title>Draft genome sequence of Psychrilyobacter sp. strain SD5 isolated from Black Sea water.</title>
        <authorList>
            <person name="Yadav S."/>
            <person name="Villanueva L."/>
            <person name="Damste J.S.S."/>
        </authorList>
    </citation>
    <scope>NUCLEOTIDE SEQUENCE [LARGE SCALE GENOMIC DNA]</scope>
    <source>
        <strain evidence="3 4">SD5</strain>
    </source>
</reference>
<gene>
    <name evidence="3" type="ORF">DYH56_11720</name>
</gene>
<keyword evidence="1" id="KW-0059">Arsenical resistance</keyword>
<evidence type="ECO:0000256" key="1">
    <source>
        <dbReference type="ARBA" id="ARBA00022849"/>
    </source>
</evidence>
<keyword evidence="4" id="KW-1185">Reference proteome</keyword>
<proteinExistence type="predicted"/>
<dbReference type="EMBL" id="QUAJ01000022">
    <property type="protein sequence ID" value="REI40233.1"/>
    <property type="molecule type" value="Genomic_DNA"/>
</dbReference>
<dbReference type="Gene3D" id="3.40.50.2300">
    <property type="match status" value="1"/>
</dbReference>
<dbReference type="RefSeq" id="WP_114643062.1">
    <property type="nucleotide sequence ID" value="NZ_JAACIO010000022.1"/>
</dbReference>